<dbReference type="AlphaFoldDB" id="A0A1M4W5L7"/>
<evidence type="ECO:0000313" key="3">
    <source>
        <dbReference type="Proteomes" id="UP000184501"/>
    </source>
</evidence>
<dbReference type="Proteomes" id="UP000184501">
    <property type="component" value="Unassembled WGS sequence"/>
</dbReference>
<dbReference type="STRING" id="2017.SAMN05444320_1011014"/>
<protein>
    <submittedName>
        <fullName evidence="2">BadF-type ATPase</fullName>
    </submittedName>
</protein>
<dbReference type="Gene3D" id="3.30.420.40">
    <property type="match status" value="2"/>
</dbReference>
<feature type="domain" description="ATPase BadF/BadG/BcrA/BcrD type" evidence="1">
    <location>
        <begin position="9"/>
        <end position="306"/>
    </location>
</feature>
<dbReference type="PANTHER" id="PTHR43190">
    <property type="entry name" value="N-ACETYL-D-GLUCOSAMINE KINASE"/>
    <property type="match status" value="1"/>
</dbReference>
<dbReference type="InterPro" id="IPR043129">
    <property type="entry name" value="ATPase_NBD"/>
</dbReference>
<reference evidence="2 3" key="1">
    <citation type="submission" date="2016-11" db="EMBL/GenBank/DDBJ databases">
        <authorList>
            <person name="Jaros S."/>
            <person name="Januszkiewicz K."/>
            <person name="Wedrychowicz H."/>
        </authorList>
    </citation>
    <scope>NUCLEOTIDE SEQUENCE [LARGE SCALE GENOMIC DNA]</scope>
    <source>
        <strain evidence="2 3">DSM 44523</strain>
    </source>
</reference>
<dbReference type="EMBL" id="FQVN01000001">
    <property type="protein sequence ID" value="SHE76516.1"/>
    <property type="molecule type" value="Genomic_DNA"/>
</dbReference>
<dbReference type="SUPFAM" id="SSF53067">
    <property type="entry name" value="Actin-like ATPase domain"/>
    <property type="match status" value="2"/>
</dbReference>
<accession>A0A1M4W5L7</accession>
<dbReference type="PANTHER" id="PTHR43190:SF3">
    <property type="entry name" value="N-ACETYL-D-GLUCOSAMINE KINASE"/>
    <property type="match status" value="1"/>
</dbReference>
<dbReference type="InterPro" id="IPR052519">
    <property type="entry name" value="Euk-type_GlcNAc_Kinase"/>
</dbReference>
<organism evidence="2 3">
    <name type="scientific">Streptoalloteichus hindustanus</name>
    <dbReference type="NCBI Taxonomy" id="2017"/>
    <lineage>
        <taxon>Bacteria</taxon>
        <taxon>Bacillati</taxon>
        <taxon>Actinomycetota</taxon>
        <taxon>Actinomycetes</taxon>
        <taxon>Pseudonocardiales</taxon>
        <taxon>Pseudonocardiaceae</taxon>
        <taxon>Streptoalloteichus</taxon>
    </lineage>
</organism>
<evidence type="ECO:0000313" key="2">
    <source>
        <dbReference type="EMBL" id="SHE76516.1"/>
    </source>
</evidence>
<dbReference type="OrthoDB" id="5524856at2"/>
<keyword evidence="3" id="KW-1185">Reference proteome</keyword>
<evidence type="ECO:0000259" key="1">
    <source>
        <dbReference type="Pfam" id="PF01869"/>
    </source>
</evidence>
<sequence length="338" mass="34564">MPKAAVLALDGGNSKTDVLLVDAHGDVLASVRGPGASAQNVGLARSMATLDELVRDAARRAGLDDARPLAQHTAAYLAGADFPREEAELSRALTDLGWSRSTVVGNDTFAVLRAGTPDGVGVAVVLGAGINCAGVAPDGRTSRFPSVGRISGDWGGGSFLASEALWWAVRAADGRGPESALLPAVLEHFALSSVDVLVERLHFGEIPPTELHALCPLLFRVAAAGDPVAGRLVDRLVEEVTLMVTVTLRRLDLLAEPVRVVLGGGVAVGAGPALIDRIARSCAVLAPRSEVRVVEVPPVVGAALLGLDAVGADEEAERRLRATGAGLVGVGAPAAPAR</sequence>
<proteinExistence type="predicted"/>
<dbReference type="Pfam" id="PF01869">
    <property type="entry name" value="BcrAD_BadFG"/>
    <property type="match status" value="1"/>
</dbReference>
<gene>
    <name evidence="2" type="ORF">SAMN05444320_1011014</name>
</gene>
<dbReference type="InterPro" id="IPR002731">
    <property type="entry name" value="ATPase_BadF"/>
</dbReference>
<name>A0A1M4W5L7_STRHI</name>